<accession>A0A4R5VDV2</accession>
<sequence>MKNLLTIILTIVTVSTFAQGSLGTGKEKNVDYKYRVSLPGITVPQFFTKAWDDPTNTQHIELHVKRNIDDKNIIGLKFATWRLFQPMGILWWDGLLDKVESETEFYPGHVRESGVGVSYQRMLWKGLFATVEVLPQFKTYLDEDGEKIGNGFKLYNSFHLGYHLAFGKKKRFFVEPQVHSQFWVFDTNTPDAFKQLDDKWRNYFLFEPNIYLGLKF</sequence>
<comment type="caution">
    <text evidence="1">The sequence shown here is derived from an EMBL/GenBank/DDBJ whole genome shotgun (WGS) entry which is preliminary data.</text>
</comment>
<organism evidence="1 2">
    <name type="scientific">Algoriphagus formosus</name>
    <dbReference type="NCBI Taxonomy" id="2007308"/>
    <lineage>
        <taxon>Bacteria</taxon>
        <taxon>Pseudomonadati</taxon>
        <taxon>Bacteroidota</taxon>
        <taxon>Cytophagia</taxon>
        <taxon>Cytophagales</taxon>
        <taxon>Cyclobacteriaceae</taxon>
        <taxon>Algoriphagus</taxon>
    </lineage>
</organism>
<proteinExistence type="predicted"/>
<dbReference type="AlphaFoldDB" id="A0A4R5VDV2"/>
<protein>
    <recommendedName>
        <fullName evidence="3">DUF3575 domain-containing protein</fullName>
    </recommendedName>
</protein>
<keyword evidence="2" id="KW-1185">Reference proteome</keyword>
<reference evidence="1 2" key="1">
    <citation type="submission" date="2019-03" db="EMBL/GenBank/DDBJ databases">
        <title>Algoriphagus aquimaris sp. nov., isolated form marine sediment in Pohang, Korea.</title>
        <authorList>
            <person name="Kim J."/>
            <person name="Yoon S.-H."/>
            <person name="Lee S.-S."/>
        </authorList>
    </citation>
    <scope>NUCLEOTIDE SEQUENCE [LARGE SCALE GENOMIC DNA]</scope>
    <source>
        <strain evidence="1 2">F21</strain>
    </source>
</reference>
<evidence type="ECO:0008006" key="3">
    <source>
        <dbReference type="Google" id="ProtNLM"/>
    </source>
</evidence>
<dbReference type="RefSeq" id="WP_133389501.1">
    <property type="nucleotide sequence ID" value="NZ_SMUW01000019.1"/>
</dbReference>
<dbReference type="Proteomes" id="UP000295438">
    <property type="component" value="Unassembled WGS sequence"/>
</dbReference>
<name>A0A4R5VDV2_9BACT</name>
<evidence type="ECO:0000313" key="2">
    <source>
        <dbReference type="Proteomes" id="UP000295438"/>
    </source>
</evidence>
<evidence type="ECO:0000313" key="1">
    <source>
        <dbReference type="EMBL" id="TDK50517.1"/>
    </source>
</evidence>
<dbReference type="EMBL" id="SMUW01000019">
    <property type="protein sequence ID" value="TDK50517.1"/>
    <property type="molecule type" value="Genomic_DNA"/>
</dbReference>
<gene>
    <name evidence="1" type="ORF">E1898_01100</name>
</gene>